<dbReference type="AlphaFoldDB" id="T0JMV0"/>
<accession>T0JMV0</accession>
<protein>
    <recommendedName>
        <fullName evidence="3">Cysteine-rich small domain-containing protein</fullName>
    </recommendedName>
</protein>
<dbReference type="eggNOG" id="ENOG5031N9R">
    <property type="taxonomic scope" value="Bacteria"/>
</dbReference>
<dbReference type="PATRIC" id="fig|1172190.3.peg.1111"/>
<name>T0JMV0_9BACT</name>
<comment type="caution">
    <text evidence="1">The sequence shown here is derived from an EMBL/GenBank/DDBJ whole genome shotgun (WGS) entry which is preliminary data.</text>
</comment>
<dbReference type="EMBL" id="AUPZ01000007">
    <property type="protein sequence ID" value="EQB39486.1"/>
    <property type="molecule type" value="Genomic_DNA"/>
</dbReference>
<organism evidence="1 2">
    <name type="scientific">Sulfurimonas hongkongensis</name>
    <dbReference type="NCBI Taxonomy" id="1172190"/>
    <lineage>
        <taxon>Bacteria</taxon>
        <taxon>Pseudomonadati</taxon>
        <taxon>Campylobacterota</taxon>
        <taxon>Epsilonproteobacteria</taxon>
        <taxon>Campylobacterales</taxon>
        <taxon>Sulfurimonadaceae</taxon>
        <taxon>Sulfurimonas</taxon>
    </lineage>
</organism>
<proteinExistence type="predicted"/>
<dbReference type="Proteomes" id="UP000015520">
    <property type="component" value="Unassembled WGS sequence"/>
</dbReference>
<dbReference type="OrthoDB" id="5339426at2"/>
<gene>
    <name evidence="1" type="ORF">M947_05690</name>
</gene>
<evidence type="ECO:0000313" key="1">
    <source>
        <dbReference type="EMBL" id="EQB39486.1"/>
    </source>
</evidence>
<keyword evidence="2" id="KW-1185">Reference proteome</keyword>
<sequence length="140" mass="16637">MKYIDWFESHAQKHKKIVERLRCKGYTKEQIVDYFDFENMKENEEDFCPLYKQNKKCHDIKTLNCYMCACPNFRFNDDGLAKYNGLKILSKCDINNGKKFASGGFIHQDCSSCTVPHHKAYVLKNFSYDWREMMGECKIN</sequence>
<dbReference type="STRING" id="1172190.M947_05690"/>
<dbReference type="RefSeq" id="WP_021287406.1">
    <property type="nucleotide sequence ID" value="NZ_AUPZ01000007.1"/>
</dbReference>
<evidence type="ECO:0008006" key="3">
    <source>
        <dbReference type="Google" id="ProtNLM"/>
    </source>
</evidence>
<reference evidence="1 2" key="1">
    <citation type="submission" date="2013-07" db="EMBL/GenBank/DDBJ databases">
        <title>Sulfurimonas hongkongensis AST-10 Genome Sequencing.</title>
        <authorList>
            <person name="Cai L."/>
            <person name="Zhang T."/>
        </authorList>
    </citation>
    <scope>NUCLEOTIDE SEQUENCE [LARGE SCALE GENOMIC DNA]</scope>
    <source>
        <strain evidence="1 2">AST-10</strain>
    </source>
</reference>
<evidence type="ECO:0000313" key="2">
    <source>
        <dbReference type="Proteomes" id="UP000015520"/>
    </source>
</evidence>